<protein>
    <recommendedName>
        <fullName evidence="2">HAT C-terminal dimerisation domain-containing protein</fullName>
    </recommendedName>
</protein>
<dbReference type="GeneID" id="126891593"/>
<feature type="domain" description="HAT C-terminal dimerisation" evidence="2">
    <location>
        <begin position="287"/>
        <end position="345"/>
    </location>
</feature>
<dbReference type="SUPFAM" id="SSF53098">
    <property type="entry name" value="Ribonuclease H-like"/>
    <property type="match status" value="1"/>
</dbReference>
<organism evidence="3 4">
    <name type="scientific">Diabrotica virgifera virgifera</name>
    <name type="common">western corn rootworm</name>
    <dbReference type="NCBI Taxonomy" id="50390"/>
    <lineage>
        <taxon>Eukaryota</taxon>
        <taxon>Metazoa</taxon>
        <taxon>Ecdysozoa</taxon>
        <taxon>Arthropoda</taxon>
        <taxon>Hexapoda</taxon>
        <taxon>Insecta</taxon>
        <taxon>Pterygota</taxon>
        <taxon>Neoptera</taxon>
        <taxon>Endopterygota</taxon>
        <taxon>Coleoptera</taxon>
        <taxon>Polyphaga</taxon>
        <taxon>Cucujiformia</taxon>
        <taxon>Chrysomeloidea</taxon>
        <taxon>Chrysomelidae</taxon>
        <taxon>Galerucinae</taxon>
        <taxon>Diabroticina</taxon>
        <taxon>Diabroticites</taxon>
        <taxon>Diabrotica</taxon>
    </lineage>
</organism>
<dbReference type="PANTHER" id="PTHR46289">
    <property type="entry name" value="52 KDA REPRESSOR OF THE INHIBITOR OF THE PROTEIN KINASE-LIKE PROTEIN-RELATED"/>
    <property type="match status" value="1"/>
</dbReference>
<reference evidence="3" key="1">
    <citation type="submission" date="2025-05" db="UniProtKB">
        <authorList>
            <consortium name="EnsemblMetazoa"/>
        </authorList>
    </citation>
    <scope>IDENTIFICATION</scope>
</reference>
<dbReference type="Pfam" id="PF05699">
    <property type="entry name" value="Dimer_Tnp_hAT"/>
    <property type="match status" value="1"/>
</dbReference>
<keyword evidence="4" id="KW-1185">Reference proteome</keyword>
<evidence type="ECO:0000313" key="3">
    <source>
        <dbReference type="EnsemblMetazoa" id="XP_050516728.1"/>
    </source>
</evidence>
<dbReference type="RefSeq" id="XP_050516728.1">
    <property type="nucleotide sequence ID" value="XM_050660771.1"/>
</dbReference>
<dbReference type="InterPro" id="IPR012337">
    <property type="entry name" value="RNaseH-like_sf"/>
</dbReference>
<evidence type="ECO:0000313" key="4">
    <source>
        <dbReference type="Proteomes" id="UP001652700"/>
    </source>
</evidence>
<dbReference type="Proteomes" id="UP001652700">
    <property type="component" value="Unplaced"/>
</dbReference>
<accession>A0ABM5L2R6</accession>
<evidence type="ECO:0000256" key="1">
    <source>
        <dbReference type="SAM" id="MobiDB-lite"/>
    </source>
</evidence>
<feature type="region of interest" description="Disordered" evidence="1">
    <location>
        <begin position="154"/>
        <end position="178"/>
    </location>
</feature>
<dbReference type="InterPro" id="IPR008906">
    <property type="entry name" value="HATC_C_dom"/>
</dbReference>
<name>A0ABM5L2R6_DIAVI</name>
<dbReference type="InterPro" id="IPR052958">
    <property type="entry name" value="IFN-induced_PKR_regulator"/>
</dbReference>
<sequence length="369" mass="43016">MLLEEVYTFFVKSTERWKKLINEIGRGKRLKRVNLTRWSARADACKSLRDSWDEVVTVLKIIENDTTEKPVPRNEAKGIRIKLEKLETAFMVVFWNAILERLNKVSIQIQSSSVDVLTVSDLYGSLVEFTIAERDNFDYFEEKAIEMSALKQYQGEKKRQPKRKKMTDETSNEEPETPYGSRDFFRVDTFLVILDRLRAEIERRHNAYLNFKEKFLFLTKITEFSTQIVTEKAQSLVKYYTNDLEEDLVQECVHFHSYISSSNVAECAVKPRSNSLLSLSTFLRNHSLSNVYPNLDIVLRIALSTPATNCSGERSFSCLKRVKNYQRPSLSQEKMNSLALLYLEAEIMNTINYDDIINDFAIKKSRKKL</sequence>
<proteinExistence type="predicted"/>
<dbReference type="EnsemblMetazoa" id="XM_050660771.1">
    <property type="protein sequence ID" value="XP_050516728.1"/>
    <property type="gene ID" value="LOC126891593"/>
</dbReference>
<dbReference type="PANTHER" id="PTHR46289:SF14">
    <property type="entry name" value="DUF4371 DOMAIN-CONTAINING PROTEIN"/>
    <property type="match status" value="1"/>
</dbReference>
<evidence type="ECO:0000259" key="2">
    <source>
        <dbReference type="Pfam" id="PF05699"/>
    </source>
</evidence>